<protein>
    <submittedName>
        <fullName evidence="3">Uncharacterized protein</fullName>
    </submittedName>
</protein>
<sequence>MFDIASKIAGLFTGGTLSFAVVGVAIVTILGFVGRFLYKVKKSGIDQQKAEQADAYSKHLQEISDAANARPTGGVQSDPYNRDRP</sequence>
<feature type="region of interest" description="Disordered" evidence="1">
    <location>
        <begin position="63"/>
        <end position="85"/>
    </location>
</feature>
<feature type="transmembrane region" description="Helical" evidence="2">
    <location>
        <begin position="17"/>
        <end position="38"/>
    </location>
</feature>
<dbReference type="RefSeq" id="WP_095485850.1">
    <property type="nucleotide sequence ID" value="NZ_CP088151.1"/>
</dbReference>
<accession>A0AB36R805</accession>
<keyword evidence="2" id="KW-1133">Transmembrane helix</keyword>
<evidence type="ECO:0000313" key="4">
    <source>
        <dbReference type="Proteomes" id="UP000216215"/>
    </source>
</evidence>
<keyword evidence="4" id="KW-1185">Reference proteome</keyword>
<keyword evidence="2" id="KW-0472">Membrane</keyword>
<organism evidence="3 4">
    <name type="scientific">Mesorhizobium mediterraneum</name>
    <dbReference type="NCBI Taxonomy" id="43617"/>
    <lineage>
        <taxon>Bacteria</taxon>
        <taxon>Pseudomonadati</taxon>
        <taxon>Pseudomonadota</taxon>
        <taxon>Alphaproteobacteria</taxon>
        <taxon>Hyphomicrobiales</taxon>
        <taxon>Phyllobacteriaceae</taxon>
        <taxon>Mesorhizobium</taxon>
    </lineage>
</organism>
<comment type="caution">
    <text evidence="3">The sequence shown here is derived from an EMBL/GenBank/DDBJ whole genome shotgun (WGS) entry which is preliminary data.</text>
</comment>
<name>A0AB36R805_9HYPH</name>
<dbReference type="AlphaFoldDB" id="A0AB36R805"/>
<proteinExistence type="predicted"/>
<evidence type="ECO:0000313" key="3">
    <source>
        <dbReference type="EMBL" id="PAQ00893.1"/>
    </source>
</evidence>
<evidence type="ECO:0000256" key="2">
    <source>
        <dbReference type="SAM" id="Phobius"/>
    </source>
</evidence>
<keyword evidence="2" id="KW-0812">Transmembrane</keyword>
<reference evidence="4" key="1">
    <citation type="submission" date="2017-08" db="EMBL/GenBank/DDBJ databases">
        <title>Mesorhizobium wenxinae sp. nov., a novel rhizobial species isolated from root nodules of chickpea (Cicer arietinum L.).</title>
        <authorList>
            <person name="Zhang J."/>
        </authorList>
    </citation>
    <scope>NUCLEOTIDE SEQUENCE [LARGE SCALE GENOMIC DNA]</scope>
    <source>
        <strain evidence="4">USDA 3392</strain>
    </source>
</reference>
<dbReference type="EMBL" id="NPKI01000019">
    <property type="protein sequence ID" value="PAQ00893.1"/>
    <property type="molecule type" value="Genomic_DNA"/>
</dbReference>
<gene>
    <name evidence="3" type="ORF">CIT25_17660</name>
</gene>
<evidence type="ECO:0000256" key="1">
    <source>
        <dbReference type="SAM" id="MobiDB-lite"/>
    </source>
</evidence>
<dbReference type="Proteomes" id="UP000216215">
    <property type="component" value="Unassembled WGS sequence"/>
</dbReference>